<comment type="caution">
    <text evidence="3">The sequence shown here is derived from an EMBL/GenBank/DDBJ whole genome shotgun (WGS) entry which is preliminary data.</text>
</comment>
<dbReference type="InterPro" id="IPR001509">
    <property type="entry name" value="Epimerase_deHydtase"/>
</dbReference>
<evidence type="ECO:0000259" key="2">
    <source>
        <dbReference type="Pfam" id="PF01370"/>
    </source>
</evidence>
<name>A0ABU5VW89_9BACT</name>
<evidence type="ECO:0000256" key="1">
    <source>
        <dbReference type="ARBA" id="ARBA00007637"/>
    </source>
</evidence>
<feature type="domain" description="NAD-dependent epimerase/dehydratase" evidence="2">
    <location>
        <begin position="5"/>
        <end position="233"/>
    </location>
</feature>
<dbReference type="SUPFAM" id="SSF51735">
    <property type="entry name" value="NAD(P)-binding Rossmann-fold domains"/>
    <property type="match status" value="1"/>
</dbReference>
<accession>A0ABU5VW89</accession>
<sequence length="305" mass="33589">MKIGITGGLGLVGKALRGSLSGPVSLLVRRVPEEQLNSNEECIVGNFSDPVITDIFLSNISVLVHAATGVGPRSEFNDQFIRDDLVGTLNLAKAFFRKNPDGHFIYLSTSGGLYNLEDPSVKTEDSEIVPKSLYGAIKLIIEDSLEQICSNNGMVTIVRAAAIYGDSFKKNQDVGLIDKLLKSTLKESTNSLVPIFDKLESARDYLHVDDLAKAIKVLINRNSESRFEIYNVGTGKETSIDEVIKTINSLGEEKVRVEILPTPNNRTSLIVNSNKIFNDVGWKSEISLRDGILKMYQDLKNKDLV</sequence>
<dbReference type="Pfam" id="PF01370">
    <property type="entry name" value="Epimerase"/>
    <property type="match status" value="1"/>
</dbReference>
<organism evidence="3 4">
    <name type="scientific">Bacteriovorax antarcticus</name>
    <dbReference type="NCBI Taxonomy" id="3088717"/>
    <lineage>
        <taxon>Bacteria</taxon>
        <taxon>Pseudomonadati</taxon>
        <taxon>Bdellovibrionota</taxon>
        <taxon>Bacteriovoracia</taxon>
        <taxon>Bacteriovoracales</taxon>
        <taxon>Bacteriovoracaceae</taxon>
        <taxon>Bacteriovorax</taxon>
    </lineage>
</organism>
<dbReference type="RefSeq" id="WP_323576415.1">
    <property type="nucleotide sequence ID" value="NZ_JAYGJQ010000002.1"/>
</dbReference>
<proteinExistence type="inferred from homology"/>
<keyword evidence="4" id="KW-1185">Reference proteome</keyword>
<evidence type="ECO:0000313" key="4">
    <source>
        <dbReference type="Proteomes" id="UP001302274"/>
    </source>
</evidence>
<protein>
    <submittedName>
        <fullName evidence="3">NAD-dependent epimerase/dehydratase family protein</fullName>
    </submittedName>
</protein>
<evidence type="ECO:0000313" key="3">
    <source>
        <dbReference type="EMBL" id="MEA9356609.1"/>
    </source>
</evidence>
<dbReference type="PANTHER" id="PTHR43000">
    <property type="entry name" value="DTDP-D-GLUCOSE 4,6-DEHYDRATASE-RELATED"/>
    <property type="match status" value="1"/>
</dbReference>
<comment type="similarity">
    <text evidence="1">Belongs to the NAD(P)-dependent epimerase/dehydratase family.</text>
</comment>
<dbReference type="InterPro" id="IPR036291">
    <property type="entry name" value="NAD(P)-bd_dom_sf"/>
</dbReference>
<dbReference type="EMBL" id="JAYGJQ010000002">
    <property type="protein sequence ID" value="MEA9356609.1"/>
    <property type="molecule type" value="Genomic_DNA"/>
</dbReference>
<reference evidence="3 4" key="1">
    <citation type="submission" date="2023-11" db="EMBL/GenBank/DDBJ databases">
        <title>A Novel Polar Bacteriovorax (B. antarcticus) Isolated from the Biocrust in Antarctica.</title>
        <authorList>
            <person name="Mun W."/>
            <person name="Choi S.Y."/>
            <person name="Mitchell R.J."/>
        </authorList>
    </citation>
    <scope>NUCLEOTIDE SEQUENCE [LARGE SCALE GENOMIC DNA]</scope>
    <source>
        <strain evidence="3 4">PP10</strain>
    </source>
</reference>
<gene>
    <name evidence="3" type="ORF">SHI21_10355</name>
</gene>
<dbReference type="Proteomes" id="UP001302274">
    <property type="component" value="Unassembled WGS sequence"/>
</dbReference>
<dbReference type="Gene3D" id="3.40.50.720">
    <property type="entry name" value="NAD(P)-binding Rossmann-like Domain"/>
    <property type="match status" value="1"/>
</dbReference>